<protein>
    <recommendedName>
        <fullName evidence="1">Ribosomal RNA large subunit methyltransferase J</fullName>
        <ecNumber evidence="1">2.1.1.266</ecNumber>
    </recommendedName>
    <alternativeName>
        <fullName evidence="1">23S rRNA (adenine(2030)-N6)-methyltransferase</fullName>
    </alternativeName>
    <alternativeName>
        <fullName evidence="1">23S rRNA m6A2030 methyltransferase</fullName>
    </alternativeName>
</protein>
<keyword evidence="1" id="KW-0698">rRNA processing</keyword>
<dbReference type="Pfam" id="PF04378">
    <property type="entry name" value="RsmJ"/>
    <property type="match status" value="1"/>
</dbReference>
<accession>A0AAP7GV49</accession>
<feature type="binding site" evidence="1">
    <location>
        <position position="99"/>
    </location>
    <ligand>
        <name>S-adenosyl-L-methionine</name>
        <dbReference type="ChEBI" id="CHEBI:59789"/>
    </ligand>
</feature>
<dbReference type="Gene3D" id="3.40.50.150">
    <property type="entry name" value="Vaccinia Virus protein VP39"/>
    <property type="match status" value="1"/>
</dbReference>
<reference evidence="2 3" key="1">
    <citation type="submission" date="2016-05" db="EMBL/GenBank/DDBJ databases">
        <title>Draft Genome Sequences of Stenotrophomonas maltophilia Strains Sm32COP, Sm41DVV, Sm46PAILV, SmF3, SmF22, SmSOFb1 and SmCVFa1, Isolated from Different Manures, in France.</title>
        <authorList>
            <person name="Nazaret S."/>
            <person name="Bodilis J."/>
        </authorList>
    </citation>
    <scope>NUCLEOTIDE SEQUENCE [LARGE SCALE GENOMIC DNA]</scope>
    <source>
        <strain evidence="2 3">Sm41DVV</strain>
    </source>
</reference>
<keyword evidence="1" id="KW-0808">Transferase</keyword>
<feature type="binding site" evidence="1">
    <location>
        <position position="41"/>
    </location>
    <ligand>
        <name>S-adenosyl-L-methionine</name>
        <dbReference type="ChEBI" id="CHEBI:59789"/>
    </ligand>
</feature>
<dbReference type="AlphaFoldDB" id="A0AAP7GV49"/>
<comment type="subunit">
    <text evidence="1">Monomer.</text>
</comment>
<keyword evidence="1" id="KW-0489">Methyltransferase</keyword>
<feature type="binding site" evidence="1">
    <location>
        <position position="168"/>
    </location>
    <ligand>
        <name>S-adenosyl-L-methionine</name>
        <dbReference type="ChEBI" id="CHEBI:59789"/>
    </ligand>
</feature>
<comment type="catalytic activity">
    <reaction evidence="1">
        <text>adenosine(2030) in 23S rRNA + S-adenosyl-L-methionine = N(6)-methyladenosine(2030) in 23S rRNA + S-adenosyl-L-homocysteine + H(+)</text>
        <dbReference type="Rhea" id="RHEA:43736"/>
        <dbReference type="Rhea" id="RHEA-COMP:10668"/>
        <dbReference type="Rhea" id="RHEA-COMP:10669"/>
        <dbReference type="ChEBI" id="CHEBI:15378"/>
        <dbReference type="ChEBI" id="CHEBI:57856"/>
        <dbReference type="ChEBI" id="CHEBI:59789"/>
        <dbReference type="ChEBI" id="CHEBI:74411"/>
        <dbReference type="ChEBI" id="CHEBI:74449"/>
        <dbReference type="EC" id="2.1.1.266"/>
    </reaction>
</comment>
<dbReference type="SUPFAM" id="SSF53335">
    <property type="entry name" value="S-adenosyl-L-methionine-dependent methyltransferases"/>
    <property type="match status" value="1"/>
</dbReference>
<name>A0AAP7GV49_STEMA</name>
<comment type="similarity">
    <text evidence="1">Belongs to the RlmJ family.</text>
</comment>
<feature type="binding site" evidence="1">
    <location>
        <position position="18"/>
    </location>
    <ligand>
        <name>S-adenosyl-L-methionine</name>
        <dbReference type="ChEBI" id="CHEBI:59789"/>
    </ligand>
</feature>
<proteinExistence type="inferred from homology"/>
<dbReference type="EC" id="2.1.1.266" evidence="1"/>
<evidence type="ECO:0000313" key="2">
    <source>
        <dbReference type="EMBL" id="OBU63227.1"/>
    </source>
</evidence>
<dbReference type="EMBL" id="LYVI01000001">
    <property type="protein sequence ID" value="OBU63227.1"/>
    <property type="molecule type" value="Genomic_DNA"/>
</dbReference>
<dbReference type="GO" id="GO:0036307">
    <property type="term" value="F:23S rRNA (adenine(2030)-N(6))-methyltransferase activity"/>
    <property type="evidence" value="ECO:0007669"/>
    <property type="project" value="UniProtKB-UniRule"/>
</dbReference>
<sequence length="285" mass="31404">MNYRHAFHAGNHADVLKHIVQLALIDSFKRKDSPFFVLDTHGGAGRYLLASEESRKTLEAESGVMRLMAQPKLPDVVERYLKAVQADNPVGALTNYPGSPLLTAQAMRAQDRMAVCELQEDEAGTLKALFAHDSRVGVHPGDGYALLRSLLPPKVNGSKIGRGLVLIDPPYEAQDAEYQRILAALAETLARWPQATCAVWFPIKQRRTILHFLRKATALPVKSAVTIEFLVRPDDSPLRLNGSGMLVLNAPWQFDRAVGPALPALRQHLGEPGASTRLDWLKAPE</sequence>
<evidence type="ECO:0000313" key="3">
    <source>
        <dbReference type="Proteomes" id="UP000092125"/>
    </source>
</evidence>
<comment type="caution">
    <text evidence="2">The sequence shown here is derived from an EMBL/GenBank/DDBJ whole genome shotgun (WGS) entry which is preliminary data.</text>
</comment>
<dbReference type="PANTHER" id="PTHR37426:SF1">
    <property type="entry name" value="RIBOSOMAL RNA LARGE SUBUNIT METHYLTRANSFERASE J"/>
    <property type="match status" value="1"/>
</dbReference>
<dbReference type="GO" id="GO:0003723">
    <property type="term" value="F:RNA binding"/>
    <property type="evidence" value="ECO:0007669"/>
    <property type="project" value="UniProtKB-UniRule"/>
</dbReference>
<feature type="binding site" evidence="1">
    <location>
        <begin position="142"/>
        <end position="143"/>
    </location>
    <ligand>
        <name>S-adenosyl-L-methionine</name>
        <dbReference type="ChEBI" id="CHEBI:59789"/>
    </ligand>
</feature>
<dbReference type="PANTHER" id="PTHR37426">
    <property type="entry name" value="RIBOSOMAL RNA LARGE SUBUNIT METHYLTRANSFERASE J"/>
    <property type="match status" value="1"/>
</dbReference>
<dbReference type="Proteomes" id="UP000092125">
    <property type="component" value="Unassembled WGS sequence"/>
</dbReference>
<organism evidence="2 3">
    <name type="scientific">Stenotrophomonas maltophilia</name>
    <name type="common">Pseudomonas maltophilia</name>
    <name type="synonym">Xanthomonas maltophilia</name>
    <dbReference type="NCBI Taxonomy" id="40324"/>
    <lineage>
        <taxon>Bacteria</taxon>
        <taxon>Pseudomonadati</taxon>
        <taxon>Pseudomonadota</taxon>
        <taxon>Gammaproteobacteria</taxon>
        <taxon>Lysobacterales</taxon>
        <taxon>Lysobacteraceae</taxon>
        <taxon>Stenotrophomonas</taxon>
        <taxon>Stenotrophomonas maltophilia group</taxon>
    </lineage>
</organism>
<dbReference type="HAMAP" id="MF_00934">
    <property type="entry name" value="23SrRNA_methyltr_J"/>
    <property type="match status" value="1"/>
</dbReference>
<comment type="function">
    <text evidence="1">Specifically methylates the adenine in position 2030 of 23S rRNA.</text>
</comment>
<keyword evidence="1" id="KW-0949">S-adenosyl-L-methionine</keyword>
<dbReference type="GO" id="GO:0005829">
    <property type="term" value="C:cytosol"/>
    <property type="evidence" value="ECO:0007669"/>
    <property type="project" value="TreeGrafter"/>
</dbReference>
<evidence type="ECO:0000256" key="1">
    <source>
        <dbReference type="HAMAP-Rule" id="MF_00934"/>
    </source>
</evidence>
<gene>
    <name evidence="1" type="primary">rlmJ</name>
    <name evidence="2" type="ORF">A9K56_00495</name>
</gene>
<dbReference type="RefSeq" id="WP_053517399.1">
    <property type="nucleotide sequence ID" value="NZ_CP106759.1"/>
</dbReference>
<dbReference type="InterPro" id="IPR029063">
    <property type="entry name" value="SAM-dependent_MTases_sf"/>
</dbReference>
<dbReference type="InterPro" id="IPR007473">
    <property type="entry name" value="RlmJ"/>
</dbReference>
<feature type="binding site" evidence="1">
    <location>
        <position position="117"/>
    </location>
    <ligand>
        <name>S-adenosyl-L-methionine</name>
        <dbReference type="ChEBI" id="CHEBI:59789"/>
    </ligand>
</feature>
<dbReference type="GO" id="GO:0070475">
    <property type="term" value="P:rRNA base methylation"/>
    <property type="evidence" value="ECO:0007669"/>
    <property type="project" value="UniProtKB-UniRule"/>
</dbReference>
<feature type="active site" description="Proton acceptor" evidence="1">
    <location>
        <position position="168"/>
    </location>
</feature>
<feature type="site" description="Interaction with substrate rRNA" evidence="1">
    <location>
        <position position="3"/>
    </location>
</feature>
<keyword evidence="1" id="KW-0694">RNA-binding</keyword>